<organism evidence="12 13">
    <name type="scientific">Plasmodium gallinaceum</name>
    <dbReference type="NCBI Taxonomy" id="5849"/>
    <lineage>
        <taxon>Eukaryota</taxon>
        <taxon>Sar</taxon>
        <taxon>Alveolata</taxon>
        <taxon>Apicomplexa</taxon>
        <taxon>Aconoidasida</taxon>
        <taxon>Haemosporida</taxon>
        <taxon>Plasmodiidae</taxon>
        <taxon>Plasmodium</taxon>
        <taxon>Plasmodium (Haemamoeba)</taxon>
    </lineage>
</organism>
<comment type="subcellular location">
    <subcellularLocation>
        <location evidence="1">Membrane</location>
        <topology evidence="1">Multi-pass membrane protein</topology>
    </subcellularLocation>
</comment>
<evidence type="ECO:0000256" key="7">
    <source>
        <dbReference type="ARBA" id="ARBA00022989"/>
    </source>
</evidence>
<dbReference type="SUPFAM" id="SSF90123">
    <property type="entry name" value="ABC transporter transmembrane region"/>
    <property type="match status" value="2"/>
</dbReference>
<comment type="similarity">
    <text evidence="2">Belongs to the ABC transporter superfamily. ABCC family. Conjugate transporter (TC 3.A.1.208) subfamily.</text>
</comment>
<comment type="caution">
    <text evidence="12">The sequence shown here is derived from an EMBL/GenBank/DDBJ whole genome shotgun (WGS) entry which is preliminary data.</text>
</comment>
<feature type="transmembrane region" description="Helical" evidence="9">
    <location>
        <begin position="170"/>
        <end position="193"/>
    </location>
</feature>
<feature type="domain" description="ABC transporter" evidence="10">
    <location>
        <begin position="761"/>
        <end position="996"/>
    </location>
</feature>
<dbReference type="PROSITE" id="PS50893">
    <property type="entry name" value="ABC_TRANSPORTER_2"/>
    <property type="match status" value="2"/>
</dbReference>
<keyword evidence="4 9" id="KW-0812">Transmembrane</keyword>
<dbReference type="PANTHER" id="PTHR24223">
    <property type="entry name" value="ATP-BINDING CASSETTE SUB-FAMILY C"/>
    <property type="match status" value="1"/>
</dbReference>
<dbReference type="Gene3D" id="1.20.1560.10">
    <property type="entry name" value="ABC transporter type 1, transmembrane domain"/>
    <property type="match status" value="2"/>
</dbReference>
<keyword evidence="5" id="KW-0547">Nucleotide-binding</keyword>
<evidence type="ECO:0000259" key="11">
    <source>
        <dbReference type="PROSITE" id="PS50929"/>
    </source>
</evidence>
<dbReference type="Pfam" id="PF00005">
    <property type="entry name" value="ABC_tran"/>
    <property type="match status" value="2"/>
</dbReference>
<dbReference type="Pfam" id="PF00664">
    <property type="entry name" value="ABC_membrane"/>
    <property type="match status" value="1"/>
</dbReference>
<evidence type="ECO:0000256" key="3">
    <source>
        <dbReference type="ARBA" id="ARBA00022448"/>
    </source>
</evidence>
<feature type="transmembrane region" description="Helical" evidence="9">
    <location>
        <begin position="561"/>
        <end position="587"/>
    </location>
</feature>
<dbReference type="PROSITE" id="PS50929">
    <property type="entry name" value="ABC_TM1F"/>
    <property type="match status" value="2"/>
</dbReference>
<name>A0A1J1GMN5_PLAGA</name>
<feature type="domain" description="ABC transporter" evidence="10">
    <location>
        <begin position="1688"/>
        <end position="1948"/>
    </location>
</feature>
<dbReference type="PROSITE" id="PS00211">
    <property type="entry name" value="ABC_TRANSPORTER_1"/>
    <property type="match status" value="1"/>
</dbReference>
<evidence type="ECO:0000256" key="2">
    <source>
        <dbReference type="ARBA" id="ARBA00009726"/>
    </source>
</evidence>
<evidence type="ECO:0000256" key="6">
    <source>
        <dbReference type="ARBA" id="ARBA00022840"/>
    </source>
</evidence>
<feature type="transmembrane region" description="Helical" evidence="9">
    <location>
        <begin position="1351"/>
        <end position="1379"/>
    </location>
</feature>
<dbReference type="GO" id="GO:0016020">
    <property type="term" value="C:membrane"/>
    <property type="evidence" value="ECO:0007669"/>
    <property type="project" value="UniProtKB-SubCell"/>
</dbReference>
<feature type="domain" description="ABC transmembrane type-1" evidence="11">
    <location>
        <begin position="1351"/>
        <end position="1547"/>
    </location>
</feature>
<feature type="transmembrane region" description="Helical" evidence="9">
    <location>
        <begin position="450"/>
        <end position="475"/>
    </location>
</feature>
<dbReference type="Proteomes" id="UP000220797">
    <property type="component" value="Unassembled WGS sequence"/>
</dbReference>
<sequence>MVIHEKKTKNIDTKNEGCLVKNISWINFVTFNWMTKLLDSLKNEDFKLPNIEENVNVKYYTHKLGENLRNVSIKKSGLFNNLYRKGNSYTYVKYPIKSKRTRSSEYYIHYNNISWALLKTFKFPLGVISLFHIFHTLFLIFVALCVEKYVLLIKGSSHSSIPPFFSDSRIAYGIVVISILCFGQIFDAVLCYYDYRLRVDMEITVMHFLYNINLRNYNNNLMDPYTYMNIDDDDDDEKTNTSYCKFQNKNLNKEEKSNYTDNSYDGALYNDSHHHKKEKIDSHKDLYLNTKDYYSICYNNEIYVSDQHINNNNNDFVRTSSNTRTYDREDDTINEANKEISNNFKDIKGSYENENEKDDLNLKKEKITDTEKDNLDEKVLNSNNNEWYPEKGNNYKVLANNENLFKENEDKLSCDNNVKLSEKKKNKKKKSEKEVFDLNIYNIMFVDTPYLIYFLSSVIDLSNMVIKFVISFYMFSFKMGGNTTLSGALMIIFLYGIMLLFEFSSSLFKKRYLKYRDTRIGNMHHVLKEYKLMKIFNWESIAFDYVNYFRKKEMRICRIRIFLSSLSNYINNISGSVVEVVLFFLFIKSELEKNKTVNFSSIITPLFIYKSLISDISNFPNIMNNLIEGVINIKRINKYVYYYLYYNDINNYFKYFSSNNNTSTNLLIEDFPKNEAKSDLLCNKNCNEEKKKTRNFFRFLFFNKSKKTNPIENETLNNLNYDTNSIKKVKYSNDALNCTENYSSIYLEKKNKTRKREDDIIKLENCFFTPNKKIDNMNDDFLLKNVNFNLKNNTLSIIIGNVGSGKTVFFQSILGDFKLAYGNFYVKNILHNMPILYVPQYNWVSVGTVRSMILFGNEYDASIYYHVISQSELLNDLISFKNKDMRFVNDEHNLSKGQKARICLARALYHHYTHMKELSINYEKEINENNKLKKNMNSEKFYQFNTKDSINNTTEKSAFVHNKDVVNKEDNQKYNCEQNNSVNYSNNNTNILQNSLNVTNNSCDHGSTLNVYYNNNINNINNNSSNEEDIFNKNYVKNCLKNENISYLYLMDDFFSGLDPCISKDIFYNLFCHKEEIECFKNNCSYILSMNENIFETFIIDDILKNLQYKVDIYKIENNLLKYEGEISEYIKKNNINVKVESYVNKKKLNVEDTKLKLCSNQEGYNKKQSDMKYNKFILLKQLKTMYSFKISESNSFTQCSKNDTINTHKVLESEFLIDDSKNISNNSVSISIKEDNFKELYEKKKESYLNEFEEVMKSLPSKLKSDNTIDNVTETEDELKFKGNIKLETFSWYLSKVGFPLISVIVIFMLISIFTEEIKNLILFMASTILKNKKESNNEILNKQMIYLRYFILLPSISLVTTLTCFMLIAHGVIVSAIKVHTEVLMNILYAPIHVFYSNNLGNIINRFITDVNVLDNGIIKRIYKTFYTFFRFIFTTFLLIYMIKHTLLVFPFILLIIYFVVFKRYSKGCKEAQRGYLSSHAPLCNMYSNTILGKNIINLYKKNDYFLNIYKERTWIFRNYTIFKWSITIWASLYVQLIVLLLTLFYIIYPHLFLRNTNSADKGRFDKSANVVGYCITFSCSLGYIIKGLLYDYTHVEKEMCSTQRLEECSKMITEKESTEGTGRETFSKINTQKKSENIHNFSDITKKSDVLSNIDNIYSIDESKKKYGIHFEKVFVSYKKKIYIDKKNNIYNYVNEKSCLKNINIYALKNQNIGIVGKSGSGKSTMILSILGLIPTTGGKITIEGRDITEINMDEKKNIIGVLPQSSFVFFNWNVRTFIDPYKNFKDEEIVDAFKLIGINLSYKDLDKYIYKQRKKRTHSGIKKKSIDLNNFIPLTDDCIRYLSVVRLFLNRHKYKLVLIDEIPVINANNNNMKISKFFTKDLKSFDYIIRNYFENTTVFIIAHDTSTLSCCDFIYVIQKGEVVYRCRYKDIKTQAELANILEKNN</sequence>
<feature type="domain" description="ABC transmembrane type-1" evidence="11">
    <location>
        <begin position="442"/>
        <end position="628"/>
    </location>
</feature>
<accession>A0A1J1GMN5</accession>
<evidence type="ECO:0000256" key="9">
    <source>
        <dbReference type="SAM" id="Phobius"/>
    </source>
</evidence>
<dbReference type="FunFam" id="1.20.1560.10:FF:000067">
    <property type="entry name" value="Multidrug resistance protein 1"/>
    <property type="match status" value="1"/>
</dbReference>
<dbReference type="PANTHER" id="PTHR24223:SF456">
    <property type="entry name" value="MULTIDRUG RESISTANCE-ASSOCIATED PROTEIN LETHAL(2)03659"/>
    <property type="match status" value="1"/>
</dbReference>
<feature type="transmembrane region" description="Helical" evidence="9">
    <location>
        <begin position="1571"/>
        <end position="1592"/>
    </location>
</feature>
<evidence type="ECO:0000259" key="10">
    <source>
        <dbReference type="PROSITE" id="PS50893"/>
    </source>
</evidence>
<dbReference type="SUPFAM" id="SSF52540">
    <property type="entry name" value="P-loop containing nucleoside triphosphate hydrolases"/>
    <property type="match status" value="2"/>
</dbReference>
<feature type="transmembrane region" description="Helical" evidence="9">
    <location>
        <begin position="1529"/>
        <end position="1551"/>
    </location>
</feature>
<dbReference type="GO" id="GO:0016887">
    <property type="term" value="F:ATP hydrolysis activity"/>
    <property type="evidence" value="ECO:0007669"/>
    <property type="project" value="InterPro"/>
</dbReference>
<dbReference type="EMBL" id="CVMV01000017">
    <property type="protein sequence ID" value="CRG93595.1"/>
    <property type="molecule type" value="Genomic_DNA"/>
</dbReference>
<feature type="transmembrane region" description="Helical" evidence="9">
    <location>
        <begin position="1291"/>
        <end position="1316"/>
    </location>
</feature>
<reference evidence="12" key="1">
    <citation type="submission" date="2015-04" db="EMBL/GenBank/DDBJ databases">
        <authorList>
            <consortium name="Pathogen Informatics"/>
        </authorList>
    </citation>
    <scope>NUCLEOTIDE SEQUENCE [LARGE SCALE GENOMIC DNA]</scope>
    <source>
        <strain evidence="12">8A</strain>
    </source>
</reference>
<evidence type="ECO:0000256" key="4">
    <source>
        <dbReference type="ARBA" id="ARBA00022692"/>
    </source>
</evidence>
<dbReference type="InterPro" id="IPR003439">
    <property type="entry name" value="ABC_transporter-like_ATP-bd"/>
</dbReference>
<evidence type="ECO:0000256" key="1">
    <source>
        <dbReference type="ARBA" id="ARBA00004141"/>
    </source>
</evidence>
<feature type="transmembrane region" description="Helical" evidence="9">
    <location>
        <begin position="125"/>
        <end position="150"/>
    </location>
</feature>
<keyword evidence="3" id="KW-0813">Transport</keyword>
<dbReference type="VEuPathDB" id="PlasmoDB:PGAL8A_00130200"/>
<keyword evidence="7 9" id="KW-1133">Transmembrane helix</keyword>
<keyword evidence="13" id="KW-1185">Reference proteome</keyword>
<protein>
    <submittedName>
        <fullName evidence="12">Multidrug resistance-associated protein 2, putative</fullName>
    </submittedName>
</protein>
<dbReference type="InterPro" id="IPR036640">
    <property type="entry name" value="ABC1_TM_sf"/>
</dbReference>
<dbReference type="GO" id="GO:0005524">
    <property type="term" value="F:ATP binding"/>
    <property type="evidence" value="ECO:0007669"/>
    <property type="project" value="UniProtKB-KW"/>
</dbReference>
<dbReference type="SMART" id="SM00382">
    <property type="entry name" value="AAA"/>
    <property type="match status" value="2"/>
</dbReference>
<feature type="transmembrane region" description="Helical" evidence="9">
    <location>
        <begin position="1385"/>
        <end position="1406"/>
    </location>
</feature>
<keyword evidence="6" id="KW-0067">ATP-binding</keyword>
<dbReference type="InterPro" id="IPR050173">
    <property type="entry name" value="ABC_transporter_C-like"/>
</dbReference>
<feature type="transmembrane region" description="Helical" evidence="9">
    <location>
        <begin position="1451"/>
        <end position="1468"/>
    </location>
</feature>
<dbReference type="InterPro" id="IPR003593">
    <property type="entry name" value="AAA+_ATPase"/>
</dbReference>
<gene>
    <name evidence="12" type="primary">MRP2</name>
    <name evidence="12" type="ORF">PGAL8A_00130200</name>
</gene>
<dbReference type="GeneID" id="39729827"/>
<evidence type="ECO:0000256" key="5">
    <source>
        <dbReference type="ARBA" id="ARBA00022741"/>
    </source>
</evidence>
<proteinExistence type="inferred from homology"/>
<dbReference type="RefSeq" id="XP_028526417.1">
    <property type="nucleotide sequence ID" value="XM_028674825.1"/>
</dbReference>
<dbReference type="InterPro" id="IPR027417">
    <property type="entry name" value="P-loop_NTPase"/>
</dbReference>
<dbReference type="Gene3D" id="3.40.50.300">
    <property type="entry name" value="P-loop containing nucleotide triphosphate hydrolases"/>
    <property type="match status" value="2"/>
</dbReference>
<feature type="transmembrane region" description="Helical" evidence="9">
    <location>
        <begin position="487"/>
        <end position="508"/>
    </location>
</feature>
<dbReference type="InterPro" id="IPR011527">
    <property type="entry name" value="ABC1_TM_dom"/>
</dbReference>
<feature type="transmembrane region" description="Helical" evidence="9">
    <location>
        <begin position="1427"/>
        <end position="1445"/>
    </location>
</feature>
<evidence type="ECO:0000313" key="12">
    <source>
        <dbReference type="EMBL" id="CRG93595.1"/>
    </source>
</evidence>
<evidence type="ECO:0000313" key="13">
    <source>
        <dbReference type="Proteomes" id="UP000220797"/>
    </source>
</evidence>
<keyword evidence="8 9" id="KW-0472">Membrane</keyword>
<dbReference type="InterPro" id="IPR017871">
    <property type="entry name" value="ABC_transporter-like_CS"/>
</dbReference>
<evidence type="ECO:0000256" key="8">
    <source>
        <dbReference type="ARBA" id="ARBA00023136"/>
    </source>
</evidence>
<dbReference type="GO" id="GO:0140359">
    <property type="term" value="F:ABC-type transporter activity"/>
    <property type="evidence" value="ECO:0007669"/>
    <property type="project" value="InterPro"/>
</dbReference>
<dbReference type="OMA" id="HINTDCE"/>
<dbReference type="OrthoDB" id="4865934at2759"/>